<evidence type="ECO:0000256" key="4">
    <source>
        <dbReference type="ARBA" id="ARBA00022692"/>
    </source>
</evidence>
<evidence type="ECO:0000256" key="3">
    <source>
        <dbReference type="ARBA" id="ARBA00022448"/>
    </source>
</evidence>
<dbReference type="CDD" id="cd03213">
    <property type="entry name" value="ABCG_EPDR"/>
    <property type="match status" value="1"/>
</dbReference>
<evidence type="ECO:0000313" key="12">
    <source>
        <dbReference type="Proteomes" id="UP000250235"/>
    </source>
</evidence>
<keyword evidence="4 9" id="KW-0812">Transmembrane</keyword>
<dbReference type="FunFam" id="3.40.50.300:FF:000337">
    <property type="entry name" value="ABC transporter G family member 22"/>
    <property type="match status" value="1"/>
</dbReference>
<feature type="transmembrane region" description="Helical" evidence="9">
    <location>
        <begin position="414"/>
        <end position="431"/>
    </location>
</feature>
<dbReference type="InterPro" id="IPR027417">
    <property type="entry name" value="P-loop_NTPase"/>
</dbReference>
<organism evidence="11 12">
    <name type="scientific">Dorcoceras hygrometricum</name>
    <dbReference type="NCBI Taxonomy" id="472368"/>
    <lineage>
        <taxon>Eukaryota</taxon>
        <taxon>Viridiplantae</taxon>
        <taxon>Streptophyta</taxon>
        <taxon>Embryophyta</taxon>
        <taxon>Tracheophyta</taxon>
        <taxon>Spermatophyta</taxon>
        <taxon>Magnoliopsida</taxon>
        <taxon>eudicotyledons</taxon>
        <taxon>Gunneridae</taxon>
        <taxon>Pentapetalae</taxon>
        <taxon>asterids</taxon>
        <taxon>lamiids</taxon>
        <taxon>Lamiales</taxon>
        <taxon>Gesneriaceae</taxon>
        <taxon>Didymocarpoideae</taxon>
        <taxon>Trichosporeae</taxon>
        <taxon>Loxocarpinae</taxon>
        <taxon>Dorcoceras</taxon>
    </lineage>
</organism>
<evidence type="ECO:0000259" key="10">
    <source>
        <dbReference type="PROSITE" id="PS50893"/>
    </source>
</evidence>
<dbReference type="PANTHER" id="PTHR48041:SF111">
    <property type="entry name" value="ABC TRANSPORTER G FAMILY MEMBER 14"/>
    <property type="match status" value="1"/>
</dbReference>
<dbReference type="InterPro" id="IPR013525">
    <property type="entry name" value="ABC2_TM"/>
</dbReference>
<dbReference type="SMART" id="SM00382">
    <property type="entry name" value="AAA"/>
    <property type="match status" value="1"/>
</dbReference>
<dbReference type="Pfam" id="PF00005">
    <property type="entry name" value="ABC_tran"/>
    <property type="match status" value="1"/>
</dbReference>
<dbReference type="GO" id="GO:0005524">
    <property type="term" value="F:ATP binding"/>
    <property type="evidence" value="ECO:0007669"/>
    <property type="project" value="UniProtKB-KW"/>
</dbReference>
<proteinExistence type="inferred from homology"/>
<dbReference type="PROSITE" id="PS50893">
    <property type="entry name" value="ABC_TRANSPORTER_2"/>
    <property type="match status" value="1"/>
</dbReference>
<accession>A0A2Z7ATX2</accession>
<dbReference type="OrthoDB" id="66620at2759"/>
<evidence type="ECO:0000256" key="5">
    <source>
        <dbReference type="ARBA" id="ARBA00022741"/>
    </source>
</evidence>
<dbReference type="InterPro" id="IPR043926">
    <property type="entry name" value="ABCG_dom"/>
</dbReference>
<keyword evidence="5" id="KW-0547">Nucleotide-binding</keyword>
<gene>
    <name evidence="11" type="ORF">F511_07427</name>
</gene>
<protein>
    <submittedName>
        <fullName evidence="11">ABC transporter G family member 14</fullName>
    </submittedName>
</protein>
<evidence type="ECO:0000256" key="9">
    <source>
        <dbReference type="SAM" id="Phobius"/>
    </source>
</evidence>
<feature type="transmembrane region" description="Helical" evidence="9">
    <location>
        <begin position="552"/>
        <end position="571"/>
    </location>
</feature>
<dbReference type="InterPro" id="IPR050352">
    <property type="entry name" value="ABCG_transporters"/>
</dbReference>
<evidence type="ECO:0000256" key="1">
    <source>
        <dbReference type="ARBA" id="ARBA00004141"/>
    </source>
</evidence>
<reference evidence="11 12" key="1">
    <citation type="journal article" date="2015" name="Proc. Natl. Acad. Sci. U.S.A.">
        <title>The resurrection genome of Boea hygrometrica: A blueprint for survival of dehydration.</title>
        <authorList>
            <person name="Xiao L."/>
            <person name="Yang G."/>
            <person name="Zhang L."/>
            <person name="Yang X."/>
            <person name="Zhao S."/>
            <person name="Ji Z."/>
            <person name="Zhou Q."/>
            <person name="Hu M."/>
            <person name="Wang Y."/>
            <person name="Chen M."/>
            <person name="Xu Y."/>
            <person name="Jin H."/>
            <person name="Xiao X."/>
            <person name="Hu G."/>
            <person name="Bao F."/>
            <person name="Hu Y."/>
            <person name="Wan P."/>
            <person name="Li L."/>
            <person name="Deng X."/>
            <person name="Kuang T."/>
            <person name="Xiang C."/>
            <person name="Zhu J.K."/>
            <person name="Oliver M.J."/>
            <person name="He Y."/>
        </authorList>
    </citation>
    <scope>NUCLEOTIDE SEQUENCE [LARGE SCALE GENOMIC DNA]</scope>
    <source>
        <strain evidence="12">cv. XS01</strain>
    </source>
</reference>
<feature type="domain" description="ABC transporter" evidence="10">
    <location>
        <begin position="54"/>
        <end position="306"/>
    </location>
</feature>
<keyword evidence="12" id="KW-1185">Reference proteome</keyword>
<keyword evidence="6" id="KW-0067">ATP-binding</keyword>
<dbReference type="InterPro" id="IPR017871">
    <property type="entry name" value="ABC_transporter-like_CS"/>
</dbReference>
<dbReference type="SUPFAM" id="SSF52540">
    <property type="entry name" value="P-loop containing nucleoside triphosphate hydrolases"/>
    <property type="match status" value="1"/>
</dbReference>
<dbReference type="InterPro" id="IPR003439">
    <property type="entry name" value="ABC_transporter-like_ATP-bd"/>
</dbReference>
<feature type="transmembrane region" description="Helical" evidence="9">
    <location>
        <begin position="629"/>
        <end position="646"/>
    </location>
</feature>
<dbReference type="Pfam" id="PF01061">
    <property type="entry name" value="ABC2_membrane"/>
    <property type="match status" value="1"/>
</dbReference>
<keyword evidence="3" id="KW-0813">Transport</keyword>
<comment type="similarity">
    <text evidence="2">Belongs to the ABC transporter superfamily. ABCG family. Eye pigment precursor importer (TC 3.A.1.204) subfamily.</text>
</comment>
<evidence type="ECO:0000256" key="6">
    <source>
        <dbReference type="ARBA" id="ARBA00022840"/>
    </source>
</evidence>
<dbReference type="Gene3D" id="3.40.50.300">
    <property type="entry name" value="P-loop containing nucleotide triphosphate hydrolases"/>
    <property type="match status" value="1"/>
</dbReference>
<dbReference type="EMBL" id="KV011895">
    <property type="protein sequence ID" value="KZV25295.1"/>
    <property type="molecule type" value="Genomic_DNA"/>
</dbReference>
<dbReference type="AlphaFoldDB" id="A0A2Z7ATX2"/>
<keyword evidence="8 9" id="KW-0472">Membrane</keyword>
<dbReference type="GO" id="GO:0140359">
    <property type="term" value="F:ABC-type transporter activity"/>
    <property type="evidence" value="ECO:0007669"/>
    <property type="project" value="InterPro"/>
</dbReference>
<dbReference type="PANTHER" id="PTHR48041">
    <property type="entry name" value="ABC TRANSPORTER G FAMILY MEMBER 28"/>
    <property type="match status" value="1"/>
</dbReference>
<evidence type="ECO:0000256" key="2">
    <source>
        <dbReference type="ARBA" id="ARBA00005814"/>
    </source>
</evidence>
<feature type="transmembrane region" description="Helical" evidence="9">
    <location>
        <begin position="443"/>
        <end position="465"/>
    </location>
</feature>
<name>A0A2Z7ATX2_9LAMI</name>
<evidence type="ECO:0000313" key="11">
    <source>
        <dbReference type="EMBL" id="KZV25295.1"/>
    </source>
</evidence>
<dbReference type="PROSITE" id="PS00211">
    <property type="entry name" value="ABC_TRANSPORTER_1"/>
    <property type="match status" value="1"/>
</dbReference>
<evidence type="ECO:0000256" key="8">
    <source>
        <dbReference type="ARBA" id="ARBA00023136"/>
    </source>
</evidence>
<dbReference type="GO" id="GO:0005886">
    <property type="term" value="C:plasma membrane"/>
    <property type="evidence" value="ECO:0007669"/>
    <property type="project" value="TreeGrafter"/>
</dbReference>
<evidence type="ECO:0000256" key="7">
    <source>
        <dbReference type="ARBA" id="ARBA00022989"/>
    </source>
</evidence>
<keyword evidence="7 9" id="KW-1133">Transmembrane helix</keyword>
<dbReference type="InterPro" id="IPR003593">
    <property type="entry name" value="AAA+_ATPase"/>
</dbReference>
<dbReference type="Proteomes" id="UP000250235">
    <property type="component" value="Unassembled WGS sequence"/>
</dbReference>
<sequence>MPLCSVAPKPENDGAELESGLPKKLETFDTACLAYPAQNNSQSFLQRTLFPISLKFKEIVYKVNNERKATCFGGTSNTKEKVILNGITGTVSPGEILAMLGPSGSGKTTLLTALGGRLSGNLSGKITYNGQPFSGSIRRRTGFVAQDDVLYPHLSVFETLLFTALLRLPKSLTREAKVQHVEHVIAELGLTRCRNSMIGGPLFRGISGGEKKRVSIGQEMLINPSLLLLDEPTSGLDSTTAQRIMNTVKGLASGGRTVITTIHQPSSRLYHMFDKVVLLSEGCPIYYGLASTALQYFSSIGFSTSIIVNPADLLLDLANGIGPDFQQAANHSDNIRQDPASVREILVSAYDKNISTRLKTELCSSDVIIYNYNKENSARDDLKFEKWCTTWWYQFHVLLLRGLRERRFEAFNRLRTFQVVSVAILGGLLWWQTPPSHIDDRIAMLSFFSVFWGFYPLYNAVFTFPQERNMLKKERSSGMYRLSSYYLARTIGDLPLELALPTTFTFIFYWMGGLKPDPATFIFSLLIVLLSVLVSQSLGLAFGAILMDVKQAATLASVTTLVFLIAGGYYVRQIPPFMVWLKYLSFSYYCYKLLLGIQYDENDYYECAYGVYCRVSDHPAIKSVGLDNLWMGISIMVLMMVGYRTGSINQKKPRVLADGLEEVSEWIKIKQVHIIKKRGALEEKNRVKLVKDKPAQDKPTLMDLLWMMWKMKKKKKCGGRNLDHTLKVIKPAEALNDKEHKVQPCLKTFQRLQLCVQRINLHKRLYISRAEKKQQRRMSILESVCARAESKTERCTIQSSASHKIAHFVAVGVQAGSVPKCELMHWPKA</sequence>
<feature type="transmembrane region" description="Helical" evidence="9">
    <location>
        <begin position="486"/>
        <end position="509"/>
    </location>
</feature>
<dbReference type="Pfam" id="PF19055">
    <property type="entry name" value="ABC2_membrane_7"/>
    <property type="match status" value="1"/>
</dbReference>
<comment type="subcellular location">
    <subcellularLocation>
        <location evidence="1">Membrane</location>
        <topology evidence="1">Multi-pass membrane protein</topology>
    </subcellularLocation>
</comment>
<feature type="transmembrane region" description="Helical" evidence="9">
    <location>
        <begin position="521"/>
        <end position="545"/>
    </location>
</feature>
<dbReference type="GO" id="GO:0016887">
    <property type="term" value="F:ATP hydrolysis activity"/>
    <property type="evidence" value="ECO:0007669"/>
    <property type="project" value="InterPro"/>
</dbReference>